<accession>A0AA46BLB4</accession>
<dbReference type="EMBL" id="UFYA01000001">
    <property type="protein sequence ID" value="STD04034.1"/>
    <property type="molecule type" value="Genomic_DNA"/>
</dbReference>
<dbReference type="AlphaFoldDB" id="A0AA46BLB4"/>
<organism evidence="1 2">
    <name type="scientific">Dermatophilus congolensis</name>
    <dbReference type="NCBI Taxonomy" id="1863"/>
    <lineage>
        <taxon>Bacteria</taxon>
        <taxon>Bacillati</taxon>
        <taxon>Actinomycetota</taxon>
        <taxon>Actinomycetes</taxon>
        <taxon>Micrococcales</taxon>
        <taxon>Dermatophilaceae</taxon>
        <taxon>Dermatophilus</taxon>
    </lineage>
</organism>
<dbReference type="Proteomes" id="UP000254118">
    <property type="component" value="Unassembled WGS sequence"/>
</dbReference>
<name>A0AA46BLB4_9MICO</name>
<proteinExistence type="predicted"/>
<gene>
    <name evidence="1" type="ORF">NCTC7915_00183</name>
</gene>
<evidence type="ECO:0000313" key="1">
    <source>
        <dbReference type="EMBL" id="STD04034.1"/>
    </source>
</evidence>
<sequence>MAGLMGVVGVAVASGGGARPCCWGGLGGVDVVGGGVWVHEEFVVGDVPGVGAGEAECDAVAGA</sequence>
<reference evidence="1 2" key="1">
    <citation type="submission" date="2018-06" db="EMBL/GenBank/DDBJ databases">
        <authorList>
            <consortium name="Pathogen Informatics"/>
            <person name="Doyle S."/>
        </authorList>
    </citation>
    <scope>NUCLEOTIDE SEQUENCE [LARGE SCALE GENOMIC DNA]</scope>
    <source>
        <strain evidence="1 2">NCTC7915</strain>
    </source>
</reference>
<protein>
    <submittedName>
        <fullName evidence="1">Uncharacterized protein</fullName>
    </submittedName>
</protein>
<evidence type="ECO:0000313" key="2">
    <source>
        <dbReference type="Proteomes" id="UP000254118"/>
    </source>
</evidence>
<comment type="caution">
    <text evidence="1">The sequence shown here is derived from an EMBL/GenBank/DDBJ whole genome shotgun (WGS) entry which is preliminary data.</text>
</comment>